<feature type="chain" id="PRO_5023010888" evidence="5">
    <location>
        <begin position="24"/>
        <end position="827"/>
    </location>
</feature>
<dbReference type="Pfam" id="PF07748">
    <property type="entry name" value="Glyco_hydro_38C"/>
    <property type="match status" value="1"/>
</dbReference>
<accession>A0A5B2VSG8</accession>
<keyword evidence="3 9" id="KW-0378">Hydrolase</keyword>
<dbReference type="Proteomes" id="UP000324611">
    <property type="component" value="Unassembled WGS sequence"/>
</dbReference>
<dbReference type="RefSeq" id="WP_149837586.1">
    <property type="nucleotide sequence ID" value="NZ_VUOC01000002.1"/>
</dbReference>
<comment type="similarity">
    <text evidence="1">Belongs to the glycosyl hydrolase 38 family.</text>
</comment>
<dbReference type="Gene3D" id="3.20.110.10">
    <property type="entry name" value="Glycoside hydrolase 38, N terminal domain"/>
    <property type="match status" value="1"/>
</dbReference>
<protein>
    <submittedName>
        <fullName evidence="9">Glycosyl hydrolase</fullName>
    </submittedName>
</protein>
<dbReference type="AlphaFoldDB" id="A0A5B2VSG8"/>
<dbReference type="GO" id="GO:0006013">
    <property type="term" value="P:mannose metabolic process"/>
    <property type="evidence" value="ECO:0007669"/>
    <property type="project" value="InterPro"/>
</dbReference>
<dbReference type="SUPFAM" id="SSF74650">
    <property type="entry name" value="Galactose mutarotase-like"/>
    <property type="match status" value="1"/>
</dbReference>
<evidence type="ECO:0000259" key="7">
    <source>
        <dbReference type="Pfam" id="PF07748"/>
    </source>
</evidence>
<dbReference type="InterPro" id="IPR000602">
    <property type="entry name" value="Glyco_hydro_38_N"/>
</dbReference>
<dbReference type="InterPro" id="IPR028995">
    <property type="entry name" value="Glyco_hydro_57/38_cen_sf"/>
</dbReference>
<dbReference type="InterPro" id="IPR013780">
    <property type="entry name" value="Glyco_hydro_b"/>
</dbReference>
<reference evidence="9 10" key="2">
    <citation type="submission" date="2019-09" db="EMBL/GenBank/DDBJ databases">
        <authorList>
            <person name="Jin C."/>
        </authorList>
    </citation>
    <scope>NUCLEOTIDE SEQUENCE [LARGE SCALE GENOMIC DNA]</scope>
    <source>
        <strain evidence="9 10">BN140078</strain>
    </source>
</reference>
<dbReference type="InterPro" id="IPR011013">
    <property type="entry name" value="Gal_mutarotase_sf_dom"/>
</dbReference>
<reference evidence="9 10" key="1">
    <citation type="submission" date="2019-09" db="EMBL/GenBank/DDBJ databases">
        <title>Chitinophaga ginsengihumi sp. nov., isolated from soil of ginseng rhizosphere.</title>
        <authorList>
            <person name="Lee J."/>
        </authorList>
    </citation>
    <scope>NUCLEOTIDE SEQUENCE [LARGE SCALE GENOMIC DNA]</scope>
    <source>
        <strain evidence="9 10">BN140078</strain>
    </source>
</reference>
<dbReference type="Gene3D" id="2.70.98.30">
    <property type="entry name" value="Golgi alpha-mannosidase II, domain 4"/>
    <property type="match status" value="1"/>
</dbReference>
<evidence type="ECO:0000256" key="1">
    <source>
        <dbReference type="ARBA" id="ARBA00009792"/>
    </source>
</evidence>
<feature type="domain" description="Glycosyl hydrolases family 38 C-terminal" evidence="8">
    <location>
        <begin position="756"/>
        <end position="821"/>
    </location>
</feature>
<dbReference type="Pfam" id="PF01074">
    <property type="entry name" value="Glyco_hydro_38N"/>
    <property type="match status" value="1"/>
</dbReference>
<dbReference type="Gene3D" id="2.60.40.1180">
    <property type="entry name" value="Golgi alpha-mannosidase II"/>
    <property type="match status" value="1"/>
</dbReference>
<dbReference type="InterPro" id="IPR027291">
    <property type="entry name" value="Glyco_hydro_38_N_sf"/>
</dbReference>
<sequence>MNRPLRYKIVTILLLLASMQAMAQQAWYIDGYHGGVWGHYPDWNTRFMADQLRQHPNWYINIEIEPETWDRVTTIDQEAFRDFKKLYEEGRIEYVNPSYAQGYLFNISGESIIRQFRYGIQHLHHYFPQAVFSTYSSEEPCFTSALPQILRSFGFKYASLKNPNTCFGGYTRAHGGELVNWIGPDGSSILTSPRYAVEALSNKSTWQTIAWNNSREYINAAHSAGMQHPVGMTLQDAGWKGGPFKGDSAAYTLWHHYFDHIAVNDKATDWQVSQEDILVSLVWGSQVTQQIAQRVRQAENKILQSEKLAAMAAWNKQTPWPQQALDTAWRTLLLSEHHDCWIVPYNGKPGNTWADKVAAWTTATRRICDSIDQLSVPVTGQPEAITVCNTLGLDRKEVVRAELPKGWNAAKVLDAQGKPVASQLVNDGILFLANVPAMGNQVYHLVNTAARPTVTTAVKQQGSTYILETDLYRITIDTLHGGIIKSLIAKQLHNKELAGDGFNALRGNFYDRGGFRSSMETPVTVQVQEAGALRIKLLLTGQIAGDSFTQTLTVTAGDPKIDNQLQINWKENTGIGQTMAPGTYKWELPAKPFYNDSLKLLALFPSTFTQPHIAKDAPFDVTESQLDNTFYNRWDSIKNNVLLNWVDLTDGSGKYGMALFSDHTTSYAHGENFPLALDIQYSGMGLWGRNYTINGPTAIHYAIVPHASNWEQGRICMENSKWNEPLLVRAGAAATAGQSMFRLEGGAVQVSSVTWQGDELLIRLFNPSRKESQASLSFPTAISSAALVELNGEDRTSINIIKNNRQWETPVTLPPFGIRTIKITKHS</sequence>
<dbReference type="InterPro" id="IPR011330">
    <property type="entry name" value="Glyco_hydro/deAcase_b/a-brl"/>
</dbReference>
<dbReference type="InterPro" id="IPR041147">
    <property type="entry name" value="GH38_C"/>
</dbReference>
<dbReference type="InterPro" id="IPR011682">
    <property type="entry name" value="Glyco_hydro_38_C"/>
</dbReference>
<evidence type="ECO:0000259" key="6">
    <source>
        <dbReference type="Pfam" id="PF01074"/>
    </source>
</evidence>
<keyword evidence="2" id="KW-0479">Metal-binding</keyword>
<gene>
    <name evidence="9" type="ORF">F0L74_09300</name>
</gene>
<dbReference type="GO" id="GO:0030246">
    <property type="term" value="F:carbohydrate binding"/>
    <property type="evidence" value="ECO:0007669"/>
    <property type="project" value="InterPro"/>
</dbReference>
<dbReference type="Pfam" id="PF17677">
    <property type="entry name" value="Glyco_hydro38C2"/>
    <property type="match status" value="1"/>
</dbReference>
<dbReference type="GO" id="GO:0046872">
    <property type="term" value="F:metal ion binding"/>
    <property type="evidence" value="ECO:0007669"/>
    <property type="project" value="UniProtKB-KW"/>
</dbReference>
<dbReference type="Gene3D" id="1.20.1270.50">
    <property type="entry name" value="Glycoside hydrolase family 38, central domain"/>
    <property type="match status" value="1"/>
</dbReference>
<dbReference type="PANTHER" id="PTHR46017">
    <property type="entry name" value="ALPHA-MANNOSIDASE 2C1"/>
    <property type="match status" value="1"/>
</dbReference>
<dbReference type="GO" id="GO:0004559">
    <property type="term" value="F:alpha-mannosidase activity"/>
    <property type="evidence" value="ECO:0007669"/>
    <property type="project" value="InterPro"/>
</dbReference>
<dbReference type="SUPFAM" id="SSF88713">
    <property type="entry name" value="Glycoside hydrolase/deacetylase"/>
    <property type="match status" value="1"/>
</dbReference>
<organism evidence="9 10">
    <name type="scientific">Chitinophaga agrisoli</name>
    <dbReference type="NCBI Taxonomy" id="2607653"/>
    <lineage>
        <taxon>Bacteria</taxon>
        <taxon>Pseudomonadati</taxon>
        <taxon>Bacteroidota</taxon>
        <taxon>Chitinophagia</taxon>
        <taxon>Chitinophagales</taxon>
        <taxon>Chitinophagaceae</taxon>
        <taxon>Chitinophaga</taxon>
    </lineage>
</organism>
<keyword evidence="4" id="KW-0326">Glycosidase</keyword>
<feature type="domain" description="Glycoside hydrolase family 38 N-terminal" evidence="6">
    <location>
        <begin position="64"/>
        <end position="206"/>
    </location>
</feature>
<feature type="domain" description="Glycosyl hydrolase family 38 C-terminal" evidence="7">
    <location>
        <begin position="483"/>
        <end position="667"/>
    </location>
</feature>
<evidence type="ECO:0000256" key="2">
    <source>
        <dbReference type="ARBA" id="ARBA00022723"/>
    </source>
</evidence>
<name>A0A5B2VSG8_9BACT</name>
<keyword evidence="10" id="KW-1185">Reference proteome</keyword>
<evidence type="ECO:0000256" key="3">
    <source>
        <dbReference type="ARBA" id="ARBA00022801"/>
    </source>
</evidence>
<proteinExistence type="inferred from homology"/>
<dbReference type="GO" id="GO:0009313">
    <property type="term" value="P:oligosaccharide catabolic process"/>
    <property type="evidence" value="ECO:0007669"/>
    <property type="project" value="TreeGrafter"/>
</dbReference>
<evidence type="ECO:0000256" key="4">
    <source>
        <dbReference type="ARBA" id="ARBA00023295"/>
    </source>
</evidence>
<dbReference type="PANTHER" id="PTHR46017:SF1">
    <property type="entry name" value="ALPHA-MANNOSIDASE 2C1"/>
    <property type="match status" value="1"/>
</dbReference>
<dbReference type="SUPFAM" id="SSF88688">
    <property type="entry name" value="Families 57/38 glycoside transferase middle domain"/>
    <property type="match status" value="1"/>
</dbReference>
<evidence type="ECO:0000256" key="5">
    <source>
        <dbReference type="SAM" id="SignalP"/>
    </source>
</evidence>
<dbReference type="InterPro" id="IPR037094">
    <property type="entry name" value="Glyco_hydro_38_cen_sf"/>
</dbReference>
<feature type="signal peptide" evidence="5">
    <location>
        <begin position="1"/>
        <end position="23"/>
    </location>
</feature>
<evidence type="ECO:0000313" key="10">
    <source>
        <dbReference type="Proteomes" id="UP000324611"/>
    </source>
</evidence>
<evidence type="ECO:0000313" key="9">
    <source>
        <dbReference type="EMBL" id="KAA2242713.1"/>
    </source>
</evidence>
<keyword evidence="5" id="KW-0732">Signal</keyword>
<evidence type="ECO:0000259" key="8">
    <source>
        <dbReference type="Pfam" id="PF17677"/>
    </source>
</evidence>
<comment type="caution">
    <text evidence="9">The sequence shown here is derived from an EMBL/GenBank/DDBJ whole genome shotgun (WGS) entry which is preliminary data.</text>
</comment>
<dbReference type="EMBL" id="VUOC01000002">
    <property type="protein sequence ID" value="KAA2242713.1"/>
    <property type="molecule type" value="Genomic_DNA"/>
</dbReference>